<dbReference type="Proteomes" id="UP001374599">
    <property type="component" value="Unassembled WGS sequence"/>
</dbReference>
<keyword evidence="2" id="KW-1185">Reference proteome</keyword>
<dbReference type="EMBL" id="BTPU01000009">
    <property type="protein sequence ID" value="GMQ61494.1"/>
    <property type="molecule type" value="Genomic_DNA"/>
</dbReference>
<evidence type="ECO:0000313" key="2">
    <source>
        <dbReference type="Proteomes" id="UP001374599"/>
    </source>
</evidence>
<reference evidence="1" key="1">
    <citation type="submission" date="2023-09" db="EMBL/GenBank/DDBJ databases">
        <title>Vallitalea sediminicola and Vallitalea maricola sp. nov., anaerobic bacteria isolated from marine sediment.</title>
        <authorList>
            <person name="Hirano S."/>
            <person name="Maeda A."/>
            <person name="Terahara T."/>
            <person name="Mori K."/>
            <person name="Hamada M."/>
            <person name="Matsumoto R."/>
            <person name="Kobayashi T."/>
        </authorList>
    </citation>
    <scope>NUCLEOTIDE SEQUENCE</scope>
    <source>
        <strain evidence="1">AN17-2</strain>
    </source>
</reference>
<name>A0ACB5UG37_9FIRM</name>
<comment type="caution">
    <text evidence="1">The sequence shown here is derived from an EMBL/GenBank/DDBJ whole genome shotgun (WGS) entry which is preliminary data.</text>
</comment>
<gene>
    <name evidence="1" type="ORF">AN2V17_07230</name>
</gene>
<evidence type="ECO:0000313" key="1">
    <source>
        <dbReference type="EMBL" id="GMQ61494.1"/>
    </source>
</evidence>
<proteinExistence type="predicted"/>
<accession>A0ACB5UG37</accession>
<protein>
    <submittedName>
        <fullName evidence="1">Uncharacterized protein</fullName>
    </submittedName>
</protein>
<sequence length="664" mass="74029">MFLKRYFKTYFSILLCITLILAVSIIPSSAAGTGVPVKPSLSHNQWSGDIDGDYDLTWNIWYGNNGTSWKLFEKIGAGNYQEIHSGTLIDDTPNPQSETFQVRGRTIEGTYKYYIEITNSFGTTASDEISVVVGNATGNIIINGIDTQKVVYQFTQAKGMNDYTLSFNGASNPVFTVITNNSSVVDCSIVNNNTLKINGKKAGRASIKLKESNTGEERYVGIRIKNVDGSIPGMPNYLSIGSVSEDKQGDLDFWRDFHTDDKNKRMDIRYIYINGGPINGWRTWTNVDGGRAKNFIIESRKLGIIPFFVYYNIPDSGESYSLDLAHIQDSTYMDAYYKDLKFFLDICKEYAEDDTVGIVFEPDFLGYMMQQSGKQPNEITALVSAAYSSGVLTSGVDPDFPNTVEGLVKSVNYIVSKYYPQAYYGWQFNLWAYDGHDVPNNGILHKTETMGVTDGLNFIRSKAQLITDYYVSAGVKSYGADFVSIDKYGLDGGGVTPQAADDPAGSTWFWNSDIWNNYLEFVKVMNTSSNLPVILWQIPVGHINTSQAPNPYNNGLFPDLNGTSTKYEDSAPVYFLGDTFKPGSTERFNYFKLNAHNDNKITDNGTDTITWTHHMDKAKESGVISILFGAGVNSSTDGVGSPPTDDYWWITMIQRYFNNPIPLN</sequence>
<organism evidence="1 2">
    <name type="scientific">Vallitalea maricola</name>
    <dbReference type="NCBI Taxonomy" id="3074433"/>
    <lineage>
        <taxon>Bacteria</taxon>
        <taxon>Bacillati</taxon>
        <taxon>Bacillota</taxon>
        <taxon>Clostridia</taxon>
        <taxon>Lachnospirales</taxon>
        <taxon>Vallitaleaceae</taxon>
        <taxon>Vallitalea</taxon>
    </lineage>
</organism>